<accession>A0AAV4FKX5</accession>
<dbReference type="PROSITE" id="PS50234">
    <property type="entry name" value="VWFA"/>
    <property type="match status" value="1"/>
</dbReference>
<dbReference type="Proteomes" id="UP000762676">
    <property type="component" value="Unassembled WGS sequence"/>
</dbReference>
<gene>
    <name evidence="2" type="ORF">ElyMa_000392200</name>
</gene>
<dbReference type="GO" id="GO:0005581">
    <property type="term" value="C:collagen trimer"/>
    <property type="evidence" value="ECO:0007669"/>
    <property type="project" value="UniProtKB-KW"/>
</dbReference>
<organism evidence="2 3">
    <name type="scientific">Elysia marginata</name>
    <dbReference type="NCBI Taxonomy" id="1093978"/>
    <lineage>
        <taxon>Eukaryota</taxon>
        <taxon>Metazoa</taxon>
        <taxon>Spiralia</taxon>
        <taxon>Lophotrochozoa</taxon>
        <taxon>Mollusca</taxon>
        <taxon>Gastropoda</taxon>
        <taxon>Heterobranchia</taxon>
        <taxon>Euthyneura</taxon>
        <taxon>Panpulmonata</taxon>
        <taxon>Sacoglossa</taxon>
        <taxon>Placobranchoidea</taxon>
        <taxon>Plakobranchidae</taxon>
        <taxon>Elysia</taxon>
    </lineage>
</organism>
<keyword evidence="2" id="KW-0176">Collagen</keyword>
<evidence type="ECO:0000313" key="3">
    <source>
        <dbReference type="Proteomes" id="UP000762676"/>
    </source>
</evidence>
<protein>
    <submittedName>
        <fullName evidence="2">Collagen alpha-1(XIV) chain</fullName>
    </submittedName>
</protein>
<dbReference type="InterPro" id="IPR050525">
    <property type="entry name" value="ECM_Assembly_Org"/>
</dbReference>
<evidence type="ECO:0000259" key="1">
    <source>
        <dbReference type="PROSITE" id="PS50234"/>
    </source>
</evidence>
<dbReference type="SUPFAM" id="SSF53300">
    <property type="entry name" value="vWA-like"/>
    <property type="match status" value="1"/>
</dbReference>
<keyword evidence="3" id="KW-1185">Reference proteome</keyword>
<reference evidence="2 3" key="1">
    <citation type="journal article" date="2021" name="Elife">
        <title>Chloroplast acquisition without the gene transfer in kleptoplastic sea slugs, Plakobranchus ocellatus.</title>
        <authorList>
            <person name="Maeda T."/>
            <person name="Takahashi S."/>
            <person name="Yoshida T."/>
            <person name="Shimamura S."/>
            <person name="Takaki Y."/>
            <person name="Nagai Y."/>
            <person name="Toyoda A."/>
            <person name="Suzuki Y."/>
            <person name="Arimoto A."/>
            <person name="Ishii H."/>
            <person name="Satoh N."/>
            <person name="Nishiyama T."/>
            <person name="Hasebe M."/>
            <person name="Maruyama T."/>
            <person name="Minagawa J."/>
            <person name="Obokata J."/>
            <person name="Shigenobu S."/>
        </authorList>
    </citation>
    <scope>NUCLEOTIDE SEQUENCE [LARGE SCALE GENOMIC DNA]</scope>
</reference>
<dbReference type="InterPro" id="IPR036465">
    <property type="entry name" value="vWFA_dom_sf"/>
</dbReference>
<dbReference type="EMBL" id="BMAT01000778">
    <property type="protein sequence ID" value="GFR72950.1"/>
    <property type="molecule type" value="Genomic_DNA"/>
</dbReference>
<name>A0AAV4FKX5_9GAST</name>
<dbReference type="AlphaFoldDB" id="A0AAV4FKX5"/>
<dbReference type="PANTHER" id="PTHR24020:SF87">
    <property type="entry name" value="COLLAGEN ALPHA-1(VI) CHAIN-LIKE"/>
    <property type="match status" value="1"/>
</dbReference>
<sequence length="236" mass="25675">MFGDRVYTEDVIKFDSYNNKKDVQDAILALPWKKGNRTETGMGINYAVQNLMSEKRPLAAHIGIVITDGRSQNPQRTASAAQTARDANLLMYAVGVGKFVNLNDLLMYAVGVGKSVNLNDLLMYAVGVGKFVNLNDLLMDAVGVGMFVNLNDLLMDAVGVGNFVNLNDLLMYAVGVGDVHDRLSAEELNNIAGDPERVLLADSYRALNTIKALLTEKACAGIDKIITDQRQAFVSL</sequence>
<dbReference type="Pfam" id="PF00092">
    <property type="entry name" value="VWA"/>
    <property type="match status" value="1"/>
</dbReference>
<dbReference type="PANTHER" id="PTHR24020">
    <property type="entry name" value="COLLAGEN ALPHA"/>
    <property type="match status" value="1"/>
</dbReference>
<proteinExistence type="predicted"/>
<evidence type="ECO:0000313" key="2">
    <source>
        <dbReference type="EMBL" id="GFR72950.1"/>
    </source>
</evidence>
<dbReference type="Gene3D" id="3.40.50.410">
    <property type="entry name" value="von Willebrand factor, type A domain"/>
    <property type="match status" value="2"/>
</dbReference>
<comment type="caution">
    <text evidence="2">The sequence shown here is derived from an EMBL/GenBank/DDBJ whole genome shotgun (WGS) entry which is preliminary data.</text>
</comment>
<dbReference type="InterPro" id="IPR002035">
    <property type="entry name" value="VWF_A"/>
</dbReference>
<feature type="domain" description="VWFA" evidence="1">
    <location>
        <begin position="1"/>
        <end position="142"/>
    </location>
</feature>
<dbReference type="CDD" id="cd01450">
    <property type="entry name" value="vWFA_subfamily_ECM"/>
    <property type="match status" value="1"/>
</dbReference>